<accession>A0A563UCN4</accession>
<dbReference type="SUPFAM" id="SSF53254">
    <property type="entry name" value="Phosphoglycerate mutase-like"/>
    <property type="match status" value="1"/>
</dbReference>
<dbReference type="CDD" id="cd07040">
    <property type="entry name" value="HP"/>
    <property type="match status" value="1"/>
</dbReference>
<dbReference type="RefSeq" id="WP_146382276.1">
    <property type="nucleotide sequence ID" value="NZ_VOEJ01000005.1"/>
</dbReference>
<sequence length="157" mass="17144">MKQLMLIRHANALHQYVKGDFERQLSPKGINEAIEMADRVKEAGIKPQLIVTSEAARAESTAQIFAERLGLPAPTTNGVIYAGDQNDLLKIINELPAKKDCIALVGHNPDISNLLYLLTGDLKDVPTATVVLISFEFDDWQLISGGTGTIKWYGSPA</sequence>
<dbReference type="OrthoDB" id="9810154at2"/>
<name>A0A563UCN4_9SPHI</name>
<reference evidence="2 3" key="1">
    <citation type="submission" date="2019-07" db="EMBL/GenBank/DDBJ databases">
        <authorList>
            <person name="Kim J."/>
        </authorList>
    </citation>
    <scope>NUCLEOTIDE SEQUENCE [LARGE SCALE GENOMIC DNA]</scope>
    <source>
        <strain evidence="3">dk17</strain>
    </source>
</reference>
<evidence type="ECO:0000256" key="1">
    <source>
        <dbReference type="PIRSR" id="PIRSR613078-2"/>
    </source>
</evidence>
<protein>
    <recommendedName>
        <fullName evidence="4">Phosphohistidine phosphatase</fullName>
    </recommendedName>
</protein>
<gene>
    <name evidence="2" type="ORF">FPZ43_12605</name>
</gene>
<evidence type="ECO:0000313" key="3">
    <source>
        <dbReference type="Proteomes" id="UP000320042"/>
    </source>
</evidence>
<dbReference type="InterPro" id="IPR013078">
    <property type="entry name" value="His_Pase_superF_clade-1"/>
</dbReference>
<evidence type="ECO:0000313" key="2">
    <source>
        <dbReference type="EMBL" id="TWR29094.1"/>
    </source>
</evidence>
<dbReference type="Gene3D" id="3.40.50.1240">
    <property type="entry name" value="Phosphoglycerate mutase-like"/>
    <property type="match status" value="1"/>
</dbReference>
<keyword evidence="3" id="KW-1185">Reference proteome</keyword>
<comment type="caution">
    <text evidence="2">The sequence shown here is derived from an EMBL/GenBank/DDBJ whole genome shotgun (WGS) entry which is preliminary data.</text>
</comment>
<dbReference type="AlphaFoldDB" id="A0A563UCN4"/>
<dbReference type="Pfam" id="PF00300">
    <property type="entry name" value="His_Phos_1"/>
    <property type="match status" value="1"/>
</dbReference>
<evidence type="ECO:0008006" key="4">
    <source>
        <dbReference type="Google" id="ProtNLM"/>
    </source>
</evidence>
<dbReference type="EMBL" id="VOEJ01000005">
    <property type="protein sequence ID" value="TWR29094.1"/>
    <property type="molecule type" value="Genomic_DNA"/>
</dbReference>
<feature type="binding site" evidence="1">
    <location>
        <position position="57"/>
    </location>
    <ligand>
        <name>substrate</name>
    </ligand>
</feature>
<proteinExistence type="predicted"/>
<organism evidence="2 3">
    <name type="scientific">Mucilaginibacter pallidiroseus</name>
    <dbReference type="NCBI Taxonomy" id="2599295"/>
    <lineage>
        <taxon>Bacteria</taxon>
        <taxon>Pseudomonadati</taxon>
        <taxon>Bacteroidota</taxon>
        <taxon>Sphingobacteriia</taxon>
        <taxon>Sphingobacteriales</taxon>
        <taxon>Sphingobacteriaceae</taxon>
        <taxon>Mucilaginibacter</taxon>
    </lineage>
</organism>
<dbReference type="InterPro" id="IPR029033">
    <property type="entry name" value="His_PPase_superfam"/>
</dbReference>
<dbReference type="Proteomes" id="UP000320042">
    <property type="component" value="Unassembled WGS sequence"/>
</dbReference>